<organism evidence="7 8">
    <name type="scientific">Sphagnum troendelagicum</name>
    <dbReference type="NCBI Taxonomy" id="128251"/>
    <lineage>
        <taxon>Eukaryota</taxon>
        <taxon>Viridiplantae</taxon>
        <taxon>Streptophyta</taxon>
        <taxon>Embryophyta</taxon>
        <taxon>Bryophyta</taxon>
        <taxon>Sphagnophytina</taxon>
        <taxon>Sphagnopsida</taxon>
        <taxon>Sphagnales</taxon>
        <taxon>Sphagnaceae</taxon>
        <taxon>Sphagnum</taxon>
    </lineage>
</organism>
<dbReference type="InterPro" id="IPR004788">
    <property type="entry name" value="Ribose5P_isomerase_type_A"/>
</dbReference>
<dbReference type="Gene3D" id="3.40.50.1360">
    <property type="match status" value="1"/>
</dbReference>
<reference evidence="7" key="1">
    <citation type="submission" date="2024-02" db="EMBL/GenBank/DDBJ databases">
        <authorList>
            <consortium name="ELIXIR-Norway"/>
            <consortium name="Elixir Norway"/>
        </authorList>
    </citation>
    <scope>NUCLEOTIDE SEQUENCE</scope>
</reference>
<gene>
    <name evidence="7" type="ORF">CSSPTR1EN2_LOCUS22420</name>
</gene>
<dbReference type="Gene3D" id="3.30.70.260">
    <property type="match status" value="1"/>
</dbReference>
<accession>A0ABP0V0V8</accession>
<evidence type="ECO:0000256" key="2">
    <source>
        <dbReference type="ARBA" id="ARBA00008088"/>
    </source>
</evidence>
<dbReference type="NCBIfam" id="NF001924">
    <property type="entry name" value="PRK00702.1"/>
    <property type="match status" value="1"/>
</dbReference>
<dbReference type="PANTHER" id="PTHR11934">
    <property type="entry name" value="RIBOSE-5-PHOSPHATE ISOMERASE"/>
    <property type="match status" value="1"/>
</dbReference>
<keyword evidence="4" id="KW-0413">Isomerase</keyword>
<evidence type="ECO:0000256" key="1">
    <source>
        <dbReference type="ARBA" id="ARBA00004988"/>
    </source>
</evidence>
<evidence type="ECO:0000256" key="5">
    <source>
        <dbReference type="ARBA" id="ARBA00029734"/>
    </source>
</evidence>
<dbReference type="CDD" id="cd01398">
    <property type="entry name" value="RPI_A"/>
    <property type="match status" value="1"/>
</dbReference>
<dbReference type="Proteomes" id="UP001497512">
    <property type="component" value="Chromosome 8"/>
</dbReference>
<dbReference type="SUPFAM" id="SSF75445">
    <property type="entry name" value="D-ribose-5-phosphate isomerase (RpiA), lid domain"/>
    <property type="match status" value="1"/>
</dbReference>
<dbReference type="NCBIfam" id="TIGR00021">
    <property type="entry name" value="rpiA"/>
    <property type="match status" value="1"/>
</dbReference>
<dbReference type="PANTHER" id="PTHR11934:SF0">
    <property type="entry name" value="RIBOSE-5-PHOSPHATE ISOMERASE"/>
    <property type="match status" value="1"/>
</dbReference>
<evidence type="ECO:0000313" key="8">
    <source>
        <dbReference type="Proteomes" id="UP001497512"/>
    </source>
</evidence>
<comment type="similarity">
    <text evidence="2">Belongs to the ribose 5-phosphate isomerase family.</text>
</comment>
<dbReference type="SUPFAM" id="SSF100950">
    <property type="entry name" value="NagB/RpiA/CoA transferase-like"/>
    <property type="match status" value="1"/>
</dbReference>
<protein>
    <recommendedName>
        <fullName evidence="3">ribose-5-phosphate isomerase</fullName>
        <ecNumber evidence="3">5.3.1.6</ecNumber>
    </recommendedName>
    <alternativeName>
        <fullName evidence="5">Phosphoriboisomerase</fullName>
    </alternativeName>
</protein>
<dbReference type="Pfam" id="PF06026">
    <property type="entry name" value="Rib_5-P_isom_A"/>
    <property type="match status" value="1"/>
</dbReference>
<dbReference type="HAMAP" id="MF_00170">
    <property type="entry name" value="Rib_5P_isom_A"/>
    <property type="match status" value="1"/>
</dbReference>
<dbReference type="InterPro" id="IPR020672">
    <property type="entry name" value="Ribose5P_isomerase_typA_subgr"/>
</dbReference>
<evidence type="ECO:0000256" key="3">
    <source>
        <dbReference type="ARBA" id="ARBA00011959"/>
    </source>
</evidence>
<comment type="pathway">
    <text evidence="1">Carbohydrate degradation; pentose phosphate pathway; D-ribose 5-phosphate from D-ribulose 5-phosphate (non-oxidative stage): step 1/1.</text>
</comment>
<sequence>MASAVVLECTAVSGMMLMRAGQQSRVFATSSTTTTSSKQKMDLRCNQQQSLLSKLSLSNGEMIPVVWRRTDSRTRAVATSASSSSSSSSSPVAVASGAPPGLDAGIQQNLKRAVAKKAVELVKSGMIVGLGTGSTSSMAIEELGKLIAQNKLKDILGVPTSYQSRVLARQFGVKTVDLNDVNHVDIAFDGADEVDASMNLIKGGGAAHTMEKVVDSIAKQCVILIDQSKVVSKLGLAFSLPVEVLPFALSPVLRALVNLGGVPEIRTALRKDGPVITELGNMVVDVRFADGINNPAELENKINMIPGVVENGLFVNVAHKVFVATKDGEEILIVELAEFVASLKSANEGATTA</sequence>
<dbReference type="EC" id="5.3.1.6" evidence="3"/>
<evidence type="ECO:0000256" key="4">
    <source>
        <dbReference type="ARBA" id="ARBA00023235"/>
    </source>
</evidence>
<feature type="region of interest" description="Disordered" evidence="6">
    <location>
        <begin position="77"/>
        <end position="96"/>
    </location>
</feature>
<keyword evidence="8" id="KW-1185">Reference proteome</keyword>
<evidence type="ECO:0000313" key="7">
    <source>
        <dbReference type="EMBL" id="CAK9234844.1"/>
    </source>
</evidence>
<evidence type="ECO:0000256" key="6">
    <source>
        <dbReference type="SAM" id="MobiDB-lite"/>
    </source>
</evidence>
<dbReference type="EMBL" id="OZ019900">
    <property type="protein sequence ID" value="CAK9234844.1"/>
    <property type="molecule type" value="Genomic_DNA"/>
</dbReference>
<name>A0ABP0V0V8_9BRYO</name>
<dbReference type="InterPro" id="IPR037171">
    <property type="entry name" value="NagB/RpiA_transferase-like"/>
</dbReference>
<proteinExistence type="inferred from homology"/>